<feature type="region of interest" description="Disordered" evidence="1">
    <location>
        <begin position="290"/>
        <end position="544"/>
    </location>
</feature>
<feature type="region of interest" description="Disordered" evidence="1">
    <location>
        <begin position="208"/>
        <end position="246"/>
    </location>
</feature>
<dbReference type="GeneID" id="110341725"/>
<feature type="compositionally biased region" description="Low complexity" evidence="1">
    <location>
        <begin position="464"/>
        <end position="481"/>
    </location>
</feature>
<protein>
    <submittedName>
        <fullName evidence="3">Guanine nucleotide-binding protein G(S) subunit alpha isoforms XLas</fullName>
    </submittedName>
</protein>
<feature type="compositionally biased region" description="Pro residues" evidence="1">
    <location>
        <begin position="626"/>
        <end position="636"/>
    </location>
</feature>
<sequence length="868" mass="90312">MGMRNCLRGNDMPGQHDIPGEVGEQPEQEPLEAPGAAAPGAGLGPAEEMETEPSANEPVPDEAGAEGYGPPEVSRDDFQGLSQALEEVRVGGDYSPPPEESMPFETKQPSLGDFWPTLEQPGRSGTQSGLQTFNPALLEPGTPSGATPGLGTYSPPPEEAMPFEFSEPAQGVFSQPPLQVPDLAPGGPEAGALSALAAEPGDVRFANAGFREDYSPPPEESVPFGLDGEEFGGDSPPPGLPRVTRQIGIGGEFPTVAVPSALSLAPAENAPPLLVHSAIDRPFSEAIRSPPNFACDTPPMEISRPPLEIGRASSGVDDDTAVNMDSPPIASVGPPIEVSGAPDKSERAERPPVEREAAEMEGSPTATAAAVEGKVPSPERRDGSFTQQPETMDDKPAAATQTDATGPDAASAGGSPPAPATPADLQTDAEEVGAAPAVRAEPDGGAAPVVPAAPAESEGEGEPAAEAASEAVPATTAESASGAAPVTQVEPAAAEVSAKAEPAARAAPITPPEPAPRPIPTARAHPAAGAVPGAPAMPASARATAARAAYAGPLVWGARSLSATPAARASLPARAAAAARAASAARAVAAGHPISVARSMSTRPIPLAPSRAHLRPPSPEIQVADPPTPRPAPRPSAWPDKYERGRSCCRYEEVSSVICEIDSSSDESEEGANGCFQYLLRRNRRPGQPRSHTVGCNPVRNFFARAFGSCFGLSERSRSLSPGKAKDPFEERRKQMRKEAIEMREQKRADKKRSKAIDKQLEEEKMDYMCTHRLLLLGRKVVPSDTEGRYRPEASASASDPRLDRRGREVSQEVLGRALRGSPGLNVRDRGGLGPSGSAPPPRLARLLRLRQLVVSVCWCPFSMFACA</sequence>
<feature type="compositionally biased region" description="Basic and acidic residues" evidence="1">
    <location>
        <begin position="343"/>
        <end position="358"/>
    </location>
</feature>
<feature type="compositionally biased region" description="Low complexity" evidence="1">
    <location>
        <begin position="31"/>
        <end position="46"/>
    </location>
</feature>
<evidence type="ECO:0000313" key="2">
    <source>
        <dbReference type="Proteomes" id="UP000886700"/>
    </source>
</evidence>
<reference evidence="3" key="1">
    <citation type="submission" date="2025-08" db="UniProtKB">
        <authorList>
            <consortium name="RefSeq"/>
        </authorList>
    </citation>
    <scope>IDENTIFICATION</scope>
    <source>
        <tissue evidence="3">Liver</tissue>
    </source>
</reference>
<feature type="compositionally biased region" description="Low complexity" evidence="1">
    <location>
        <begin position="402"/>
        <end position="415"/>
    </location>
</feature>
<dbReference type="OrthoDB" id="9395023at2759"/>
<feature type="region of interest" description="Disordered" evidence="1">
    <location>
        <begin position="1"/>
        <end position="192"/>
    </location>
</feature>
<dbReference type="CDD" id="cd22249">
    <property type="entry name" value="UDM1_RNF168_RNF169-like"/>
    <property type="match status" value="1"/>
</dbReference>
<proteinExistence type="predicted"/>
<gene>
    <name evidence="3" type="primary">LOC110341725</name>
</gene>
<dbReference type="AlphaFoldDB" id="A0A3Q0CXP5"/>
<dbReference type="PANTHER" id="PTHR48125:SF10">
    <property type="entry name" value="OS12G0136300 PROTEIN"/>
    <property type="match status" value="1"/>
</dbReference>
<feature type="compositionally biased region" description="Basic and acidic residues" evidence="1">
    <location>
        <begin position="801"/>
        <end position="811"/>
    </location>
</feature>
<feature type="region of interest" description="Disordered" evidence="1">
    <location>
        <begin position="609"/>
        <end position="639"/>
    </location>
</feature>
<feature type="region of interest" description="Disordered" evidence="1">
    <location>
        <begin position="785"/>
        <end position="841"/>
    </location>
</feature>
<feature type="compositionally biased region" description="Low complexity" evidence="1">
    <location>
        <begin position="520"/>
        <end position="544"/>
    </location>
</feature>
<evidence type="ECO:0000313" key="3">
    <source>
        <dbReference type="RefSeq" id="XP_021085421.1"/>
    </source>
</evidence>
<dbReference type="PANTHER" id="PTHR48125">
    <property type="entry name" value="LP07818P1"/>
    <property type="match status" value="1"/>
</dbReference>
<feature type="compositionally biased region" description="Polar residues" evidence="1">
    <location>
        <begin position="123"/>
        <end position="134"/>
    </location>
</feature>
<keyword evidence="2" id="KW-1185">Reference proteome</keyword>
<dbReference type="RefSeq" id="XP_021085421.1">
    <property type="nucleotide sequence ID" value="XM_021229762.2"/>
</dbReference>
<dbReference type="KEGG" id="maua:110341725"/>
<dbReference type="Proteomes" id="UP000886700">
    <property type="component" value="Unplaced"/>
</dbReference>
<name>A0A3Q0CXP5_MESAU</name>
<feature type="compositionally biased region" description="Pro residues" evidence="1">
    <location>
        <begin position="509"/>
        <end position="519"/>
    </location>
</feature>
<dbReference type="STRING" id="10036.ENSMAUP00000025100"/>
<evidence type="ECO:0000256" key="1">
    <source>
        <dbReference type="SAM" id="MobiDB-lite"/>
    </source>
</evidence>
<accession>A0A3Q0CXP5</accession>
<feature type="compositionally biased region" description="Low complexity" evidence="1">
    <location>
        <begin position="443"/>
        <end position="456"/>
    </location>
</feature>
<organism evidence="2 3">
    <name type="scientific">Mesocricetus auratus</name>
    <name type="common">Golden hamster</name>
    <dbReference type="NCBI Taxonomy" id="10036"/>
    <lineage>
        <taxon>Eukaryota</taxon>
        <taxon>Metazoa</taxon>
        <taxon>Chordata</taxon>
        <taxon>Craniata</taxon>
        <taxon>Vertebrata</taxon>
        <taxon>Euteleostomi</taxon>
        <taxon>Mammalia</taxon>
        <taxon>Eutheria</taxon>
        <taxon>Euarchontoglires</taxon>
        <taxon>Glires</taxon>
        <taxon>Rodentia</taxon>
        <taxon>Myomorpha</taxon>
        <taxon>Muroidea</taxon>
        <taxon>Cricetidae</taxon>
        <taxon>Cricetinae</taxon>
        <taxon>Mesocricetus</taxon>
    </lineage>
</organism>
<feature type="compositionally biased region" description="Low complexity" evidence="1">
    <location>
        <begin position="490"/>
        <end position="508"/>
    </location>
</feature>